<dbReference type="PANTHER" id="PTHR12560">
    <property type="entry name" value="LONGEVITY ASSURANCE FACTOR 1 LAG1"/>
    <property type="match status" value="1"/>
</dbReference>
<protein>
    <recommendedName>
        <fullName evidence="9">TLC domain-containing protein</fullName>
    </recommendedName>
</protein>
<feature type="region of interest" description="Disordered" evidence="7">
    <location>
        <begin position="1"/>
        <end position="59"/>
    </location>
</feature>
<dbReference type="AlphaFoldDB" id="A0A0F7TR89"/>
<evidence type="ECO:0000256" key="4">
    <source>
        <dbReference type="ARBA" id="ARBA00022989"/>
    </source>
</evidence>
<evidence type="ECO:0000256" key="6">
    <source>
        <dbReference type="PROSITE-ProRule" id="PRU00205"/>
    </source>
</evidence>
<feature type="transmembrane region" description="Helical" evidence="8">
    <location>
        <begin position="167"/>
        <end position="192"/>
    </location>
</feature>
<feature type="transmembrane region" description="Helical" evidence="8">
    <location>
        <begin position="212"/>
        <end position="230"/>
    </location>
</feature>
<keyword evidence="5 6" id="KW-0472">Membrane</keyword>
<reference evidence="11" key="1">
    <citation type="journal article" date="2015" name="Genome Announc.">
        <title>Draft genome sequence of the fungus Penicillium brasilianum MG11.</title>
        <authorList>
            <person name="Horn F."/>
            <person name="Linde J."/>
            <person name="Mattern D.J."/>
            <person name="Walther G."/>
            <person name="Guthke R."/>
            <person name="Brakhage A.A."/>
            <person name="Valiante V."/>
        </authorList>
    </citation>
    <scope>NUCLEOTIDE SEQUENCE [LARGE SCALE GENOMIC DNA]</scope>
    <source>
        <strain evidence="11">MG11</strain>
    </source>
</reference>
<evidence type="ECO:0000256" key="1">
    <source>
        <dbReference type="ARBA" id="ARBA00004141"/>
    </source>
</evidence>
<evidence type="ECO:0000256" key="5">
    <source>
        <dbReference type="ARBA" id="ARBA00023136"/>
    </source>
</evidence>
<dbReference type="PANTHER" id="PTHR12560:SF0">
    <property type="entry name" value="LD18904P"/>
    <property type="match status" value="1"/>
</dbReference>
<dbReference type="Pfam" id="PF03798">
    <property type="entry name" value="TRAM_LAG1_CLN8"/>
    <property type="match status" value="1"/>
</dbReference>
<feature type="transmembrane region" description="Helical" evidence="8">
    <location>
        <begin position="77"/>
        <end position="97"/>
    </location>
</feature>
<evidence type="ECO:0000256" key="7">
    <source>
        <dbReference type="SAM" id="MobiDB-lite"/>
    </source>
</evidence>
<name>A0A0F7TR89_PENBI</name>
<dbReference type="SMART" id="SM00724">
    <property type="entry name" value="TLC"/>
    <property type="match status" value="1"/>
</dbReference>
<dbReference type="InterPro" id="IPR006634">
    <property type="entry name" value="TLC-dom"/>
</dbReference>
<dbReference type="InterPro" id="IPR016439">
    <property type="entry name" value="Lag1/Lac1-like"/>
</dbReference>
<feature type="domain" description="TLC" evidence="9">
    <location>
        <begin position="159"/>
        <end position="401"/>
    </location>
</feature>
<evidence type="ECO:0000256" key="8">
    <source>
        <dbReference type="SAM" id="Phobius"/>
    </source>
</evidence>
<keyword evidence="4 8" id="KW-1133">Transmembrane helix</keyword>
<organism evidence="10 11">
    <name type="scientific">Penicillium brasilianum</name>
    <dbReference type="NCBI Taxonomy" id="104259"/>
    <lineage>
        <taxon>Eukaryota</taxon>
        <taxon>Fungi</taxon>
        <taxon>Dikarya</taxon>
        <taxon>Ascomycota</taxon>
        <taxon>Pezizomycotina</taxon>
        <taxon>Eurotiomycetes</taxon>
        <taxon>Eurotiomycetidae</taxon>
        <taxon>Eurotiales</taxon>
        <taxon>Aspergillaceae</taxon>
        <taxon>Penicillium</taxon>
    </lineage>
</organism>
<evidence type="ECO:0000256" key="3">
    <source>
        <dbReference type="ARBA" id="ARBA00022692"/>
    </source>
</evidence>
<proteinExistence type="inferred from homology"/>
<feature type="compositionally biased region" description="Acidic residues" evidence="7">
    <location>
        <begin position="410"/>
        <end position="420"/>
    </location>
</feature>
<evidence type="ECO:0000256" key="2">
    <source>
        <dbReference type="ARBA" id="ARBA00009808"/>
    </source>
</evidence>
<keyword evidence="11" id="KW-1185">Reference proteome</keyword>
<dbReference type="GO" id="GO:0016020">
    <property type="term" value="C:membrane"/>
    <property type="evidence" value="ECO:0007669"/>
    <property type="project" value="UniProtKB-SubCell"/>
</dbReference>
<evidence type="ECO:0000313" key="10">
    <source>
        <dbReference type="EMBL" id="CEJ57492.1"/>
    </source>
</evidence>
<evidence type="ECO:0000259" key="9">
    <source>
        <dbReference type="PROSITE" id="PS50922"/>
    </source>
</evidence>
<dbReference type="GO" id="GO:0046513">
    <property type="term" value="P:ceramide biosynthetic process"/>
    <property type="evidence" value="ECO:0007669"/>
    <property type="project" value="InterPro"/>
</dbReference>
<comment type="similarity">
    <text evidence="2">Belongs to the sphingosine N-acyltransferase family.</text>
</comment>
<dbReference type="OrthoDB" id="537032at2759"/>
<evidence type="ECO:0000313" key="11">
    <source>
        <dbReference type="Proteomes" id="UP000042958"/>
    </source>
</evidence>
<dbReference type="EMBL" id="CDHK01000005">
    <property type="protein sequence ID" value="CEJ57492.1"/>
    <property type="molecule type" value="Genomic_DNA"/>
</dbReference>
<feature type="transmembrane region" description="Helical" evidence="8">
    <location>
        <begin position="295"/>
        <end position="319"/>
    </location>
</feature>
<feature type="compositionally biased region" description="Low complexity" evidence="7">
    <location>
        <begin position="12"/>
        <end position="22"/>
    </location>
</feature>
<dbReference type="Proteomes" id="UP000042958">
    <property type="component" value="Unassembled WGS sequence"/>
</dbReference>
<sequence>MSDIDTEPSASKPTPTMTMKPTALSNSNKPQGTMPNTSSSRSSMQLPQCKSFPSRRVDRRGNSHFQSLTRWLLHNQIYLSFNLMAVLLFVHSCLPKARPYTSMFFSLSHYNPSTGNYGAGSGDFFFLAHCVILFTGLRACFIEYLLEPLAKHWGVVKKKELTRFSEQAWLLCYYSIFWTLGVYLYCTSDYFLAPREMFTNWPTRELPGITKAYILGQWAFWLQQLIVINIEERRKDHWQMLAHHVVTILLIYTSYTLHLTTVANLVLILMDVVDIFFPIAKCLKYLGFTTLRDIMFGIFMLSWFLARHVFYILNLYHIWKYMPETINPGCYYKSQDGLIIGPTPLPEQGWSHMLEAFFNPSGTICYSDGIRWGFLGALGFLQVLTISWFLLILQVAIRVFKGIGADDIRSEDEDEGELEEKENKPQGDGPLNPEAWKRSANVRGNATSSGVGLPGSWDRKELLGRIGCEKH</sequence>
<keyword evidence="3 6" id="KW-0812">Transmembrane</keyword>
<feature type="transmembrane region" description="Helical" evidence="8">
    <location>
        <begin position="372"/>
        <end position="393"/>
    </location>
</feature>
<dbReference type="PROSITE" id="PS50922">
    <property type="entry name" value="TLC"/>
    <property type="match status" value="1"/>
</dbReference>
<gene>
    <name evidence="10" type="ORF">PMG11_06183</name>
</gene>
<feature type="region of interest" description="Disordered" evidence="7">
    <location>
        <begin position="410"/>
        <end position="456"/>
    </location>
</feature>
<dbReference type="GO" id="GO:0050291">
    <property type="term" value="F:sphingosine N-acyltransferase activity"/>
    <property type="evidence" value="ECO:0007669"/>
    <property type="project" value="InterPro"/>
</dbReference>
<dbReference type="STRING" id="104259.A0A0F7TR89"/>
<accession>A0A0F7TR89</accession>
<feature type="compositionally biased region" description="Polar residues" evidence="7">
    <location>
        <begin position="23"/>
        <end position="48"/>
    </location>
</feature>
<comment type="subcellular location">
    <subcellularLocation>
        <location evidence="1">Membrane</location>
        <topology evidence="1">Multi-pass membrane protein</topology>
    </subcellularLocation>
</comment>